<comment type="caution">
    <text evidence="3">The sequence shown here is derived from an EMBL/GenBank/DDBJ whole genome shotgun (WGS) entry which is preliminary data.</text>
</comment>
<keyword evidence="4" id="KW-1185">Reference proteome</keyword>
<feature type="domain" description="DUF1468" evidence="2">
    <location>
        <begin position="11"/>
        <end position="162"/>
    </location>
</feature>
<feature type="transmembrane region" description="Helical" evidence="1">
    <location>
        <begin position="86"/>
        <end position="104"/>
    </location>
</feature>
<feature type="transmembrane region" description="Helical" evidence="1">
    <location>
        <begin position="7"/>
        <end position="27"/>
    </location>
</feature>
<evidence type="ECO:0000313" key="4">
    <source>
        <dbReference type="Proteomes" id="UP001438953"/>
    </source>
</evidence>
<sequence>MFRYHNALTGGAMILLGIGLYLSSLDFMEFGRSAVGADFMPKLCAVLLVALGALLLLGDVRRPKAAPFRPRPIEGDAPTPKEDRPLIGGGLAVIVSLVLMLAYVAALPVLGYILCSALYIFVQILIISPFRRARLPLYLGISVAVAAGSYALFVHVFQVTIPAGLLG</sequence>
<dbReference type="RefSeq" id="WP_350937144.1">
    <property type="nucleotide sequence ID" value="NZ_JAYWLC010000008.1"/>
</dbReference>
<reference evidence="3 4" key="1">
    <citation type="submission" date="2024-01" db="EMBL/GenBank/DDBJ databases">
        <authorList>
            <person name="Deng Y."/>
            <person name="Su J."/>
        </authorList>
    </citation>
    <scope>NUCLEOTIDE SEQUENCE [LARGE SCALE GENOMIC DNA]</scope>
    <source>
        <strain evidence="3 4">CPCC 100088</strain>
    </source>
</reference>
<keyword evidence="1" id="KW-1133">Transmembrane helix</keyword>
<feature type="transmembrane region" description="Helical" evidence="1">
    <location>
        <begin position="39"/>
        <end position="57"/>
    </location>
</feature>
<keyword evidence="1" id="KW-0812">Transmembrane</keyword>
<protein>
    <submittedName>
        <fullName evidence="3">Tripartite tricarboxylate transporter TctB family protein</fullName>
    </submittedName>
</protein>
<evidence type="ECO:0000256" key="1">
    <source>
        <dbReference type="SAM" id="Phobius"/>
    </source>
</evidence>
<organism evidence="3 4">
    <name type="scientific">Thioclava kandeliae</name>
    <dbReference type="NCBI Taxonomy" id="3070818"/>
    <lineage>
        <taxon>Bacteria</taxon>
        <taxon>Pseudomonadati</taxon>
        <taxon>Pseudomonadota</taxon>
        <taxon>Alphaproteobacteria</taxon>
        <taxon>Rhodobacterales</taxon>
        <taxon>Paracoccaceae</taxon>
        <taxon>Thioclava</taxon>
    </lineage>
</organism>
<dbReference type="InterPro" id="IPR009936">
    <property type="entry name" value="DUF1468"/>
</dbReference>
<keyword evidence="1" id="KW-0472">Membrane</keyword>
<dbReference type="Proteomes" id="UP001438953">
    <property type="component" value="Unassembled WGS sequence"/>
</dbReference>
<evidence type="ECO:0000313" key="3">
    <source>
        <dbReference type="EMBL" id="MER5172356.1"/>
    </source>
</evidence>
<feature type="transmembrane region" description="Helical" evidence="1">
    <location>
        <begin position="110"/>
        <end position="130"/>
    </location>
</feature>
<accession>A0ABV1SI89</accession>
<gene>
    <name evidence="3" type="ORF">VSX56_11285</name>
</gene>
<dbReference type="Pfam" id="PF07331">
    <property type="entry name" value="TctB"/>
    <property type="match status" value="1"/>
</dbReference>
<evidence type="ECO:0000259" key="2">
    <source>
        <dbReference type="Pfam" id="PF07331"/>
    </source>
</evidence>
<feature type="transmembrane region" description="Helical" evidence="1">
    <location>
        <begin position="137"/>
        <end position="157"/>
    </location>
</feature>
<reference evidence="3 4" key="2">
    <citation type="submission" date="2024-06" db="EMBL/GenBank/DDBJ databases">
        <title>Thioclava kandeliae sp. nov. from a rhizosphere soil sample of Kandelia candel in a mangrove.</title>
        <authorList>
            <person name="Mu T."/>
        </authorList>
    </citation>
    <scope>NUCLEOTIDE SEQUENCE [LARGE SCALE GENOMIC DNA]</scope>
    <source>
        <strain evidence="3 4">CPCC 100088</strain>
    </source>
</reference>
<dbReference type="EMBL" id="JAYWLC010000008">
    <property type="protein sequence ID" value="MER5172356.1"/>
    <property type="molecule type" value="Genomic_DNA"/>
</dbReference>
<proteinExistence type="predicted"/>
<name>A0ABV1SI89_9RHOB</name>